<dbReference type="InterPro" id="IPR052159">
    <property type="entry name" value="Competence_DNA_uptake"/>
</dbReference>
<name>A0ABS5JA26_9BACT</name>
<dbReference type="RefSeq" id="WP_211977226.1">
    <property type="nucleotide sequence ID" value="NZ_JAGTXB010000028.1"/>
</dbReference>
<dbReference type="Gene3D" id="3.60.15.10">
    <property type="entry name" value="Ribonuclease Z/Hydroxyacylglutathione hydrolase-like"/>
    <property type="match status" value="1"/>
</dbReference>
<dbReference type="Proteomes" id="UP000676386">
    <property type="component" value="Unassembled WGS sequence"/>
</dbReference>
<proteinExistence type="predicted"/>
<dbReference type="Pfam" id="PF00753">
    <property type="entry name" value="Lactamase_B"/>
    <property type="match status" value="1"/>
</dbReference>
<feature type="domain" description="Metallo-beta-lactamase" evidence="1">
    <location>
        <begin position="29"/>
        <end position="85"/>
    </location>
</feature>
<gene>
    <name evidence="2" type="ORF">KE626_32325</name>
</gene>
<evidence type="ECO:0000313" key="3">
    <source>
        <dbReference type="Proteomes" id="UP000676386"/>
    </source>
</evidence>
<comment type="caution">
    <text evidence="2">The sequence shown here is derived from an EMBL/GenBank/DDBJ whole genome shotgun (WGS) entry which is preliminary data.</text>
</comment>
<reference evidence="2 3" key="1">
    <citation type="submission" date="2021-04" db="EMBL/GenBank/DDBJ databases">
        <title>Chitinophaga sp. nov., isolated from the rhizosphere soil.</title>
        <authorList>
            <person name="He S."/>
        </authorList>
    </citation>
    <scope>NUCLEOTIDE SEQUENCE [LARGE SCALE GENOMIC DNA]</scope>
    <source>
        <strain evidence="2 3">2R12</strain>
    </source>
</reference>
<dbReference type="InterPro" id="IPR001279">
    <property type="entry name" value="Metallo-B-lactamas"/>
</dbReference>
<dbReference type="EMBL" id="JAGTXB010000028">
    <property type="protein sequence ID" value="MBS0032064.1"/>
    <property type="molecule type" value="Genomic_DNA"/>
</dbReference>
<keyword evidence="3" id="KW-1185">Reference proteome</keyword>
<dbReference type="InterPro" id="IPR036866">
    <property type="entry name" value="RibonucZ/Hydroxyglut_hydro"/>
</dbReference>
<dbReference type="PANTHER" id="PTHR30619">
    <property type="entry name" value="DNA INTERNALIZATION/COMPETENCE PROTEIN COMEC/REC2"/>
    <property type="match status" value="1"/>
</dbReference>
<evidence type="ECO:0000313" key="2">
    <source>
        <dbReference type="EMBL" id="MBS0032064.1"/>
    </source>
</evidence>
<sequence>MRLSFYQAECGNAASMKFTGDDGVVHNIFVDAGFERTFHHVLASEIQEIDRRNQVIDAWIISHIHDDHIGGALAYLKAIQSGQILDKVDRWYYNLPRGAYRLESALSQEFISEAKSIAQGDKLASYLASVNKLPKDDICVELETIDVFGLRLTILSPDGPALVNLRKKYPAGKRNSFERNEDVSISQTKAATSYDYKLPLDAFRSFAPKKDNSIENGSSISFIAEYNGKRILWLADSFPSIIIRSLERLGYSTSKPLECDWVNVAHHGSSGNNIAELYARISCKNYLISADGNNNAKLPTKASLASILTSPQRDTSKYHLYFTYDNSTLRSIFEIDGTMVYEKYNFEVYYSDQPVISFDL</sequence>
<dbReference type="SUPFAM" id="SSF56281">
    <property type="entry name" value="Metallo-hydrolase/oxidoreductase"/>
    <property type="match status" value="1"/>
</dbReference>
<evidence type="ECO:0000259" key="1">
    <source>
        <dbReference type="Pfam" id="PF00753"/>
    </source>
</evidence>
<protein>
    <submittedName>
        <fullName evidence="2">MBL fold metallo-hydrolase</fullName>
    </submittedName>
</protein>
<accession>A0ABS5JA26</accession>
<dbReference type="PANTHER" id="PTHR30619:SF1">
    <property type="entry name" value="RECOMBINATION PROTEIN 2"/>
    <property type="match status" value="1"/>
</dbReference>
<organism evidence="2 3">
    <name type="scientific">Chitinophaga hostae</name>
    <dbReference type="NCBI Taxonomy" id="2831022"/>
    <lineage>
        <taxon>Bacteria</taxon>
        <taxon>Pseudomonadati</taxon>
        <taxon>Bacteroidota</taxon>
        <taxon>Chitinophagia</taxon>
        <taxon>Chitinophagales</taxon>
        <taxon>Chitinophagaceae</taxon>
        <taxon>Chitinophaga</taxon>
    </lineage>
</organism>